<dbReference type="HOGENOM" id="CLU_033332_7_2_5"/>
<organism evidence="5 6">
    <name type="scientific">Paramagnetospirillum magneticum (strain ATCC 700264 / AMB-1)</name>
    <name type="common">Magnetospirillum magneticum</name>
    <dbReference type="NCBI Taxonomy" id="342108"/>
    <lineage>
        <taxon>Bacteria</taxon>
        <taxon>Pseudomonadati</taxon>
        <taxon>Pseudomonadota</taxon>
        <taxon>Alphaproteobacteria</taxon>
        <taxon>Rhodospirillales</taxon>
        <taxon>Magnetospirillaceae</taxon>
        <taxon>Paramagnetospirillum</taxon>
    </lineage>
</organism>
<dbReference type="Proteomes" id="UP000007058">
    <property type="component" value="Chromosome"/>
</dbReference>
<dbReference type="PANTHER" id="PTHR30244:SF34">
    <property type="entry name" value="DTDP-4-AMINO-4,6-DIDEOXYGALACTOSE TRANSAMINASE"/>
    <property type="match status" value="1"/>
</dbReference>
<dbReference type="CDD" id="cd00616">
    <property type="entry name" value="AHBA_syn"/>
    <property type="match status" value="1"/>
</dbReference>
<dbReference type="Pfam" id="PF01041">
    <property type="entry name" value="DegT_DnrJ_EryC1"/>
    <property type="match status" value="1"/>
</dbReference>
<keyword evidence="3 4" id="KW-0663">Pyridoxal phosphate</keyword>
<feature type="modified residue" description="N6-(pyridoxal phosphate)lysine" evidence="3">
    <location>
        <position position="202"/>
    </location>
</feature>
<reference evidence="5 6" key="1">
    <citation type="journal article" date="2005" name="DNA Res.">
        <title>Complete genome sequence of the facultative anaerobic magnetotactic bacterium Magnetospirillum sp. strain AMB-1.</title>
        <authorList>
            <person name="Matsunaga T."/>
            <person name="Okamura Y."/>
            <person name="Fukuda Y."/>
            <person name="Wahyudi A.T."/>
            <person name="Murase Y."/>
            <person name="Takeyama H."/>
        </authorList>
    </citation>
    <scope>NUCLEOTIDE SEQUENCE [LARGE SCALE GENOMIC DNA]</scope>
    <source>
        <strain evidence="6">ATCC 700264 / AMB-1</strain>
    </source>
</reference>
<evidence type="ECO:0000313" key="6">
    <source>
        <dbReference type="Proteomes" id="UP000007058"/>
    </source>
</evidence>
<proteinExistence type="inferred from homology"/>
<dbReference type="Gene3D" id="3.40.640.10">
    <property type="entry name" value="Type I PLP-dependent aspartate aminotransferase-like (Major domain)"/>
    <property type="match status" value="1"/>
</dbReference>
<accession>Q2WB60</accession>
<evidence type="ECO:0000256" key="4">
    <source>
        <dbReference type="RuleBase" id="RU004508"/>
    </source>
</evidence>
<dbReference type="GO" id="GO:0000271">
    <property type="term" value="P:polysaccharide biosynthetic process"/>
    <property type="evidence" value="ECO:0007669"/>
    <property type="project" value="TreeGrafter"/>
</dbReference>
<comment type="similarity">
    <text evidence="1 4">Belongs to the DegT/DnrJ/EryC1 family.</text>
</comment>
<dbReference type="PIRSF" id="PIRSF000390">
    <property type="entry name" value="PLP_StrS"/>
    <property type="match status" value="1"/>
</dbReference>
<dbReference type="InterPro" id="IPR015421">
    <property type="entry name" value="PyrdxlP-dep_Trfase_major"/>
</dbReference>
<evidence type="ECO:0000256" key="1">
    <source>
        <dbReference type="ARBA" id="ARBA00037999"/>
    </source>
</evidence>
<dbReference type="InterPro" id="IPR015422">
    <property type="entry name" value="PyrdxlP-dep_Trfase_small"/>
</dbReference>
<dbReference type="InterPro" id="IPR015424">
    <property type="entry name" value="PyrdxlP-dep_Trfase"/>
</dbReference>
<dbReference type="SUPFAM" id="SSF53383">
    <property type="entry name" value="PLP-dependent transferases"/>
    <property type="match status" value="1"/>
</dbReference>
<dbReference type="KEGG" id="mag:amb0111"/>
<dbReference type="GO" id="GO:0030170">
    <property type="term" value="F:pyridoxal phosphate binding"/>
    <property type="evidence" value="ECO:0007669"/>
    <property type="project" value="TreeGrafter"/>
</dbReference>
<name>Q2WB60_PARM1</name>
<protein>
    <submittedName>
        <fullName evidence="5">Predicted pyridoxal phosphate-dependent enzyme</fullName>
    </submittedName>
</protein>
<evidence type="ECO:0000256" key="3">
    <source>
        <dbReference type="PIRSR" id="PIRSR000390-2"/>
    </source>
</evidence>
<dbReference type="GO" id="GO:0008483">
    <property type="term" value="F:transaminase activity"/>
    <property type="evidence" value="ECO:0007669"/>
    <property type="project" value="TreeGrafter"/>
</dbReference>
<dbReference type="EMBL" id="AP007255">
    <property type="protein sequence ID" value="BAE48915.1"/>
    <property type="molecule type" value="Genomic_DNA"/>
</dbReference>
<evidence type="ECO:0000256" key="2">
    <source>
        <dbReference type="PIRSR" id="PIRSR000390-1"/>
    </source>
</evidence>
<dbReference type="InterPro" id="IPR000653">
    <property type="entry name" value="DegT/StrS_aminotransferase"/>
</dbReference>
<evidence type="ECO:0000313" key="5">
    <source>
        <dbReference type="EMBL" id="BAE48915.1"/>
    </source>
</evidence>
<dbReference type="PANTHER" id="PTHR30244">
    <property type="entry name" value="TRANSAMINASE"/>
    <property type="match status" value="1"/>
</dbReference>
<dbReference type="AlphaFoldDB" id="Q2WB60"/>
<feature type="active site" description="Proton acceptor" evidence="2">
    <location>
        <position position="202"/>
    </location>
</feature>
<gene>
    <name evidence="5" type="ordered locus">amb0111</name>
</gene>
<dbReference type="Gene3D" id="3.90.1150.10">
    <property type="entry name" value="Aspartate Aminotransferase, domain 1"/>
    <property type="match status" value="1"/>
</dbReference>
<dbReference type="STRING" id="342108.amb0111"/>
<keyword evidence="6" id="KW-1185">Reference proteome</keyword>
<sequence>MKAEEFSKGHQSMNDTRVVQFSRPMLGPEEAQAAYDAVMSGWVTQGPRVAEFEREFAGATTATHACAVSNCTTALHLALRAVGVGEGDEVITVSYTFLATANAIRYLGAWPVFVDIERGTRNMDPALVEAAITSRTKAILCVHQFGMPCDLAAILAVANRHGLPVIEDAACAAGSEIQIDGQWEPIGKPQGVAACFSFHPRKVLTAGDGGIITSNDAEFDAKVRRWRQHAMSVSDLTRNNSSQVIIETFDEVGYNYRMTDIQAAVARRQLVRLPAIIKARREWAARYVELLSDLPGLEFPVEPSWARSNWQTYNVLLQPGIDRDAVMQSMLEAGVQTRRPTFCCHLEKAHNQRPLRFPLPVSEDVYRRNLGLPLFPHMSVGDQDQVIAALRNSLR</sequence>